<dbReference type="EMBL" id="BAAAFH010000022">
    <property type="protein sequence ID" value="GAA0877003.1"/>
    <property type="molecule type" value="Genomic_DNA"/>
</dbReference>
<organism evidence="3 4">
    <name type="scientific">Wandonia haliotis</name>
    <dbReference type="NCBI Taxonomy" id="574963"/>
    <lineage>
        <taxon>Bacteria</taxon>
        <taxon>Pseudomonadati</taxon>
        <taxon>Bacteroidota</taxon>
        <taxon>Flavobacteriia</taxon>
        <taxon>Flavobacteriales</taxon>
        <taxon>Crocinitomicaceae</taxon>
        <taxon>Wandonia</taxon>
    </lineage>
</organism>
<dbReference type="Pfam" id="PF00535">
    <property type="entry name" value="Glycos_transf_2"/>
    <property type="match status" value="1"/>
</dbReference>
<evidence type="ECO:0000256" key="1">
    <source>
        <dbReference type="SAM" id="Phobius"/>
    </source>
</evidence>
<reference evidence="3 4" key="1">
    <citation type="journal article" date="2019" name="Int. J. Syst. Evol. Microbiol.">
        <title>The Global Catalogue of Microorganisms (GCM) 10K type strain sequencing project: providing services to taxonomists for standard genome sequencing and annotation.</title>
        <authorList>
            <consortium name="The Broad Institute Genomics Platform"/>
            <consortium name="The Broad Institute Genome Sequencing Center for Infectious Disease"/>
            <person name="Wu L."/>
            <person name="Ma J."/>
        </authorList>
    </citation>
    <scope>NUCLEOTIDE SEQUENCE [LARGE SCALE GENOMIC DNA]</scope>
    <source>
        <strain evidence="3 4">JCM 16083</strain>
    </source>
</reference>
<keyword evidence="4" id="KW-1185">Reference proteome</keyword>
<feature type="transmembrane region" description="Helical" evidence="1">
    <location>
        <begin position="6"/>
        <end position="28"/>
    </location>
</feature>
<dbReference type="RefSeq" id="WP_343790984.1">
    <property type="nucleotide sequence ID" value="NZ_BAAAFH010000022.1"/>
</dbReference>
<gene>
    <name evidence="3" type="ORF">GCM10009118_34130</name>
</gene>
<keyword evidence="1" id="KW-1133">Transmembrane helix</keyword>
<keyword evidence="1" id="KW-0472">Membrane</keyword>
<feature type="domain" description="Glycosyltransferase 2-like" evidence="2">
    <location>
        <begin position="43"/>
        <end position="141"/>
    </location>
</feature>
<feature type="transmembrane region" description="Helical" evidence="1">
    <location>
        <begin position="275"/>
        <end position="296"/>
    </location>
</feature>
<accession>A0ABN1MV81</accession>
<comment type="caution">
    <text evidence="3">The sequence shown here is derived from an EMBL/GenBank/DDBJ whole genome shotgun (WGS) entry which is preliminary data.</text>
</comment>
<dbReference type="Gene3D" id="3.90.550.10">
    <property type="entry name" value="Spore Coat Polysaccharide Biosynthesis Protein SpsA, Chain A"/>
    <property type="match status" value="1"/>
</dbReference>
<keyword evidence="1" id="KW-0812">Transmembrane</keyword>
<evidence type="ECO:0000313" key="4">
    <source>
        <dbReference type="Proteomes" id="UP001501126"/>
    </source>
</evidence>
<protein>
    <submittedName>
        <fullName evidence="3">Glycosyltransferase</fullName>
    </submittedName>
</protein>
<name>A0ABN1MV81_9FLAO</name>
<proteinExistence type="predicted"/>
<dbReference type="PANTHER" id="PTHR43646">
    <property type="entry name" value="GLYCOSYLTRANSFERASE"/>
    <property type="match status" value="1"/>
</dbReference>
<evidence type="ECO:0000313" key="3">
    <source>
        <dbReference type="EMBL" id="GAA0877003.1"/>
    </source>
</evidence>
<dbReference type="SUPFAM" id="SSF53448">
    <property type="entry name" value="Nucleotide-diphospho-sugar transferases"/>
    <property type="match status" value="1"/>
</dbReference>
<sequence>METLEIVVALWISIALGFALYILLFNVVRKRKQSPKIRPEELTVIIPFRNEESRIRPLLQSLKAQKQLPAAFIFVDDHSTDNGKAVIQQELSESAISFEILSLSHPVSGKKKAVFEGVKTVNTPYTLTLDADVVVPEDYFSALPYPGSYAMICLPVRMTGATLAGKLMELEYGSFQLLQGSVPENDPLMASGANLLFATKDYLTYNDLSQHDHLLSGDDQFALSQFKKQGRKVRYTLHPEQTVVTPVPESIGALIRQRIRWMANNSGGTDSRATFFAGLVVLINLIYPVSFLLLIVQADYPLAFRLFIVRFCVDFITYIPWFTRYQNWSLAFYLPLLQFFYPLLLCSIGLGSLFIHKEWKERSVKQ</sequence>
<dbReference type="PANTHER" id="PTHR43646:SF6">
    <property type="entry name" value="PRE-MYCOFACTOCIN GLYCOSYLTRANSFERASE"/>
    <property type="match status" value="1"/>
</dbReference>
<dbReference type="InterPro" id="IPR001173">
    <property type="entry name" value="Glyco_trans_2-like"/>
</dbReference>
<evidence type="ECO:0000259" key="2">
    <source>
        <dbReference type="Pfam" id="PF00535"/>
    </source>
</evidence>
<feature type="transmembrane region" description="Helical" evidence="1">
    <location>
        <begin position="330"/>
        <end position="355"/>
    </location>
</feature>
<dbReference type="InterPro" id="IPR029044">
    <property type="entry name" value="Nucleotide-diphossugar_trans"/>
</dbReference>
<dbReference type="Proteomes" id="UP001501126">
    <property type="component" value="Unassembled WGS sequence"/>
</dbReference>